<dbReference type="GO" id="GO:0006281">
    <property type="term" value="P:DNA repair"/>
    <property type="evidence" value="ECO:0007669"/>
    <property type="project" value="UniProtKB-KW"/>
</dbReference>
<evidence type="ECO:0000259" key="13">
    <source>
        <dbReference type="SMART" id="SM00986"/>
    </source>
</evidence>
<dbReference type="GeneID" id="68841156"/>
<protein>
    <recommendedName>
        <fullName evidence="4">Type-4 uracil-DNA glycosylase</fullName>
        <ecNumber evidence="3">3.2.2.27</ecNumber>
    </recommendedName>
</protein>
<dbReference type="GO" id="GO:0004844">
    <property type="term" value="F:uracil DNA N-glycosylase activity"/>
    <property type="evidence" value="ECO:0007669"/>
    <property type="project" value="UniProtKB-EC"/>
</dbReference>
<dbReference type="GO" id="GO:0046872">
    <property type="term" value="F:metal ion binding"/>
    <property type="evidence" value="ECO:0007669"/>
    <property type="project" value="UniProtKB-KW"/>
</dbReference>
<keyword evidence="10" id="KW-0411">Iron-sulfur</keyword>
<evidence type="ECO:0000313" key="14">
    <source>
        <dbReference type="EMBL" id="AOZ49947.1"/>
    </source>
</evidence>
<evidence type="ECO:0000313" key="15">
    <source>
        <dbReference type="Proteomes" id="UP000178776"/>
    </source>
</evidence>
<dbReference type="KEGG" id="cvc:BKX93_08005"/>
<dbReference type="SUPFAM" id="SSF52141">
    <property type="entry name" value="Uracil-DNA glycosylase-like"/>
    <property type="match status" value="1"/>
</dbReference>
<dbReference type="Pfam" id="PF03167">
    <property type="entry name" value="UDG"/>
    <property type="match status" value="1"/>
</dbReference>
<organism evidence="14 15">
    <name type="scientific">Chromobacterium vaccinii</name>
    <dbReference type="NCBI Taxonomy" id="1108595"/>
    <lineage>
        <taxon>Bacteria</taxon>
        <taxon>Pseudomonadati</taxon>
        <taxon>Pseudomonadota</taxon>
        <taxon>Betaproteobacteria</taxon>
        <taxon>Neisseriales</taxon>
        <taxon>Chromobacteriaceae</taxon>
        <taxon>Chromobacterium</taxon>
    </lineage>
</organism>
<evidence type="ECO:0000256" key="1">
    <source>
        <dbReference type="ARBA" id="ARBA00001400"/>
    </source>
</evidence>
<dbReference type="EC" id="3.2.2.27" evidence="3"/>
<keyword evidence="11" id="KW-0234">DNA repair</keyword>
<feature type="domain" description="Uracil-DNA glycosylase-like" evidence="13">
    <location>
        <begin position="135"/>
        <end position="282"/>
    </location>
</feature>
<dbReference type="RefSeq" id="WP_046157158.1">
    <property type="nucleotide sequence ID" value="NZ_CP017707.1"/>
</dbReference>
<evidence type="ECO:0000256" key="12">
    <source>
        <dbReference type="SAM" id="MobiDB-lite"/>
    </source>
</evidence>
<dbReference type="InterPro" id="IPR005122">
    <property type="entry name" value="Uracil-DNA_glycosylase-like"/>
</dbReference>
<dbReference type="PANTHER" id="PTHR33693:SF1">
    <property type="entry name" value="TYPE-4 URACIL-DNA GLYCOSYLASE"/>
    <property type="match status" value="1"/>
</dbReference>
<dbReference type="STRING" id="1108595.BKX93_08005"/>
<dbReference type="NCBIfam" id="TIGR00758">
    <property type="entry name" value="UDG_fam4"/>
    <property type="match status" value="1"/>
</dbReference>
<dbReference type="Proteomes" id="UP000178776">
    <property type="component" value="Chromosome"/>
</dbReference>
<keyword evidence="6" id="KW-0479">Metal-binding</keyword>
<feature type="region of interest" description="Disordered" evidence="12">
    <location>
        <begin position="1"/>
        <end position="20"/>
    </location>
</feature>
<keyword evidence="5" id="KW-0004">4Fe-4S</keyword>
<name>A0A1D9LFB2_9NEIS</name>
<evidence type="ECO:0000256" key="3">
    <source>
        <dbReference type="ARBA" id="ARBA00012030"/>
    </source>
</evidence>
<dbReference type="PANTHER" id="PTHR33693">
    <property type="entry name" value="TYPE-5 URACIL-DNA GLYCOSYLASE"/>
    <property type="match status" value="1"/>
</dbReference>
<evidence type="ECO:0000256" key="10">
    <source>
        <dbReference type="ARBA" id="ARBA00023014"/>
    </source>
</evidence>
<dbReference type="EMBL" id="CP017707">
    <property type="protein sequence ID" value="AOZ49947.1"/>
    <property type="molecule type" value="Genomic_DNA"/>
</dbReference>
<comment type="catalytic activity">
    <reaction evidence="1">
        <text>Hydrolyzes single-stranded DNA or mismatched double-stranded DNA and polynucleotides, releasing free uracil.</text>
        <dbReference type="EC" id="3.2.2.27"/>
    </reaction>
</comment>
<dbReference type="CDD" id="cd10030">
    <property type="entry name" value="UDG-F4_TTUDGA_SPO1dp_like"/>
    <property type="match status" value="1"/>
</dbReference>
<dbReference type="Gene3D" id="3.40.470.10">
    <property type="entry name" value="Uracil-DNA glycosylase-like domain"/>
    <property type="match status" value="1"/>
</dbReference>
<evidence type="ECO:0000256" key="4">
    <source>
        <dbReference type="ARBA" id="ARBA00019403"/>
    </source>
</evidence>
<evidence type="ECO:0000256" key="5">
    <source>
        <dbReference type="ARBA" id="ARBA00022485"/>
    </source>
</evidence>
<dbReference type="SMART" id="SM00987">
    <property type="entry name" value="UreE_C"/>
    <property type="match status" value="1"/>
</dbReference>
<accession>A0A1D9LFB2</accession>
<dbReference type="InterPro" id="IPR036895">
    <property type="entry name" value="Uracil-DNA_glycosylase-like_sf"/>
</dbReference>
<keyword evidence="7" id="KW-0227">DNA damage</keyword>
<evidence type="ECO:0000256" key="8">
    <source>
        <dbReference type="ARBA" id="ARBA00022801"/>
    </source>
</evidence>
<gene>
    <name evidence="14" type="ORF">BKX93_08005</name>
</gene>
<evidence type="ECO:0000256" key="7">
    <source>
        <dbReference type="ARBA" id="ARBA00022763"/>
    </source>
</evidence>
<proteinExistence type="inferred from homology"/>
<keyword evidence="9" id="KW-0408">Iron</keyword>
<dbReference type="SMART" id="SM00986">
    <property type="entry name" value="UDG"/>
    <property type="match status" value="1"/>
</dbReference>
<evidence type="ECO:0000256" key="6">
    <source>
        <dbReference type="ARBA" id="ARBA00022723"/>
    </source>
</evidence>
<dbReference type="AlphaFoldDB" id="A0A1D9LFB2"/>
<reference evidence="14 15" key="1">
    <citation type="submission" date="2016-10" db="EMBL/GenBank/DDBJ databases">
        <title>Chromobacterium muskegensis sp. nov., an insecticidal bacterium isolated from Sphagnum bogs.</title>
        <authorList>
            <person name="Sparks M.E."/>
            <person name="Blackburn M.B."/>
            <person name="Gundersen-Rindal D.E."/>
            <person name="Mitchell A."/>
            <person name="Farrar R."/>
            <person name="Kuhar D."/>
        </authorList>
    </citation>
    <scope>NUCLEOTIDE SEQUENCE [LARGE SCALE GENOMIC DNA]</scope>
    <source>
        <strain evidence="14 15">21-1</strain>
    </source>
</reference>
<keyword evidence="8" id="KW-0378">Hydrolase</keyword>
<dbReference type="GO" id="GO:0051539">
    <property type="term" value="F:4 iron, 4 sulfur cluster binding"/>
    <property type="evidence" value="ECO:0007669"/>
    <property type="project" value="UniProtKB-KW"/>
</dbReference>
<sequence length="293" mass="32362">MSRASLRQQEMGLGPAWQPRAGWFEQHPAQLLRQSPQTDAAFTELPALAISPPPSESLFVHDAKLTAPPEAQQIAAQAPEPAPITPEPVEPTPTAEPLRAEVGAELAPVDWPLLQRKVADCHDCRLCETRTQTVFGRGNPQARWMLIGEAPGENEDRQGQPFVGRAGQLLDNMLSAAGLERDQDVYIANVLKCRPPGNRNPAPDEIAACNGYLLQQIRHIQPTLIIALGRFAAQTLLETEDSIGRLRGKVHRYQGVPLVVSYHPAYLLRNQPDKAKAWQDLLLARKIFRQAES</sequence>
<dbReference type="InterPro" id="IPR005273">
    <property type="entry name" value="Ura-DNA_glyco_family4"/>
</dbReference>
<evidence type="ECO:0000256" key="2">
    <source>
        <dbReference type="ARBA" id="ARBA00006521"/>
    </source>
</evidence>
<evidence type="ECO:0000256" key="9">
    <source>
        <dbReference type="ARBA" id="ARBA00023004"/>
    </source>
</evidence>
<comment type="similarity">
    <text evidence="2">Belongs to the uracil-DNA glycosylase (UDG) superfamily. Type 4 (UDGa) family.</text>
</comment>
<evidence type="ECO:0000256" key="11">
    <source>
        <dbReference type="ARBA" id="ARBA00023204"/>
    </source>
</evidence>
<dbReference type="InterPro" id="IPR051536">
    <property type="entry name" value="UDG_Type-4/5"/>
</dbReference>